<dbReference type="EMBL" id="NEVL01000003">
    <property type="protein sequence ID" value="OZI35576.1"/>
    <property type="molecule type" value="Genomic_DNA"/>
</dbReference>
<organism evidence="3 4">
    <name type="scientific">Bordetella genomosp. 1</name>
    <dbReference type="NCBI Taxonomy" id="1395607"/>
    <lineage>
        <taxon>Bacteria</taxon>
        <taxon>Pseudomonadati</taxon>
        <taxon>Pseudomonadota</taxon>
        <taxon>Betaproteobacteria</taxon>
        <taxon>Burkholderiales</taxon>
        <taxon>Alcaligenaceae</taxon>
        <taxon>Bordetella</taxon>
    </lineage>
</organism>
<dbReference type="AlphaFoldDB" id="A0A261SDY7"/>
<dbReference type="Pfam" id="PF19649">
    <property type="entry name" value="DUF6152"/>
    <property type="match status" value="1"/>
</dbReference>
<dbReference type="Proteomes" id="UP000217005">
    <property type="component" value="Unassembled WGS sequence"/>
</dbReference>
<dbReference type="OrthoDB" id="6896283at2"/>
<gene>
    <name evidence="3" type="ORF">CEG14_10915</name>
</gene>
<feature type="chain" id="PRO_5012514842" description="DUF5666 domain-containing protein" evidence="2">
    <location>
        <begin position="22"/>
        <end position="131"/>
    </location>
</feature>
<proteinExistence type="predicted"/>
<evidence type="ECO:0000313" key="4">
    <source>
        <dbReference type="Proteomes" id="UP000217005"/>
    </source>
</evidence>
<dbReference type="InterPro" id="IPR046150">
    <property type="entry name" value="DUF6152"/>
</dbReference>
<evidence type="ECO:0008006" key="5">
    <source>
        <dbReference type="Google" id="ProtNLM"/>
    </source>
</evidence>
<feature type="signal peptide" evidence="2">
    <location>
        <begin position="1"/>
        <end position="21"/>
    </location>
</feature>
<name>A0A261SDY7_9BORD</name>
<dbReference type="RefSeq" id="WP_094826385.1">
    <property type="nucleotide sequence ID" value="NZ_NEVL01000003.1"/>
</dbReference>
<evidence type="ECO:0000313" key="3">
    <source>
        <dbReference type="EMBL" id="OZI35576.1"/>
    </source>
</evidence>
<feature type="region of interest" description="Disordered" evidence="1">
    <location>
        <begin position="82"/>
        <end position="106"/>
    </location>
</feature>
<comment type="caution">
    <text evidence="3">The sequence shown here is derived from an EMBL/GenBank/DDBJ whole genome shotgun (WGS) entry which is preliminary data.</text>
</comment>
<keyword evidence="2" id="KW-0732">Signal</keyword>
<evidence type="ECO:0000256" key="1">
    <source>
        <dbReference type="SAM" id="MobiDB-lite"/>
    </source>
</evidence>
<evidence type="ECO:0000256" key="2">
    <source>
        <dbReference type="SAM" id="SignalP"/>
    </source>
</evidence>
<accession>A0A261SDY7</accession>
<sequence length="131" mass="14044">MNASRLSLSAAALATAVAALALTVAPAAAHHGWSWAESEQITLRGTIERVQIAPPHPWLGVRTDDGTWRVELGNPTQTREAGFVEGSAKPGDTIRATGNRDQDSANKRMKAVQVEVGGKTYDIYPSRIKKP</sequence>
<protein>
    <recommendedName>
        <fullName evidence="5">DUF5666 domain-containing protein</fullName>
    </recommendedName>
</protein>
<reference evidence="3 4" key="1">
    <citation type="submission" date="2017-05" db="EMBL/GenBank/DDBJ databases">
        <title>Complete and WGS of Bordetella genogroups.</title>
        <authorList>
            <person name="Spilker T."/>
            <person name="LiPuma J."/>
        </authorList>
    </citation>
    <scope>NUCLEOTIDE SEQUENCE [LARGE SCALE GENOMIC DNA]</scope>
    <source>
        <strain evidence="3 4">AU17610</strain>
    </source>
</reference>